<proteinExistence type="predicted"/>
<sequence>MLPAPRPLFITIVLVQEVDMYSREYFLLGLPRSCAETPELGIFTSTSSMKRFAGSVTEYSLLKAKVRFVPSTYVIRFCTLKQKCGVSRRRARRPHCRNEKKKINTNTVFDITESTVIFAAK</sequence>
<accession>A0A0C2MXF1</accession>
<organism evidence="1 2">
    <name type="scientific">Thelohanellus kitauei</name>
    <name type="common">Myxosporean</name>
    <dbReference type="NCBI Taxonomy" id="669202"/>
    <lineage>
        <taxon>Eukaryota</taxon>
        <taxon>Metazoa</taxon>
        <taxon>Cnidaria</taxon>
        <taxon>Myxozoa</taxon>
        <taxon>Myxosporea</taxon>
        <taxon>Bivalvulida</taxon>
        <taxon>Platysporina</taxon>
        <taxon>Myxobolidae</taxon>
        <taxon>Thelohanellus</taxon>
    </lineage>
</organism>
<keyword evidence="2" id="KW-1185">Reference proteome</keyword>
<dbReference type="AlphaFoldDB" id="A0A0C2MXF1"/>
<evidence type="ECO:0000313" key="2">
    <source>
        <dbReference type="Proteomes" id="UP000031668"/>
    </source>
</evidence>
<dbReference type="EMBL" id="JWZT01003563">
    <property type="protein sequence ID" value="KII66302.1"/>
    <property type="molecule type" value="Genomic_DNA"/>
</dbReference>
<reference evidence="1 2" key="1">
    <citation type="journal article" date="2014" name="Genome Biol. Evol.">
        <title>The genome of the myxosporean Thelohanellus kitauei shows adaptations to nutrient acquisition within its fish host.</title>
        <authorList>
            <person name="Yang Y."/>
            <person name="Xiong J."/>
            <person name="Zhou Z."/>
            <person name="Huo F."/>
            <person name="Miao W."/>
            <person name="Ran C."/>
            <person name="Liu Y."/>
            <person name="Zhang J."/>
            <person name="Feng J."/>
            <person name="Wang M."/>
            <person name="Wang M."/>
            <person name="Wang L."/>
            <person name="Yao B."/>
        </authorList>
    </citation>
    <scope>NUCLEOTIDE SEQUENCE [LARGE SCALE GENOMIC DNA]</scope>
    <source>
        <strain evidence="1">Wuqing</strain>
    </source>
</reference>
<name>A0A0C2MXF1_THEKT</name>
<comment type="caution">
    <text evidence="1">The sequence shown here is derived from an EMBL/GenBank/DDBJ whole genome shotgun (WGS) entry which is preliminary data.</text>
</comment>
<dbReference type="Proteomes" id="UP000031668">
    <property type="component" value="Unassembled WGS sequence"/>
</dbReference>
<gene>
    <name evidence="1" type="ORF">RF11_14733</name>
</gene>
<protein>
    <submittedName>
        <fullName evidence="1">Uncharacterized protein</fullName>
    </submittedName>
</protein>
<evidence type="ECO:0000313" key="1">
    <source>
        <dbReference type="EMBL" id="KII66302.1"/>
    </source>
</evidence>